<name>A0A401ZHM1_9CHLR</name>
<dbReference type="PANTHER" id="PTHR43459:SF1">
    <property type="entry name" value="EG:BACN32G11.4 PROTEIN"/>
    <property type="match status" value="1"/>
</dbReference>
<dbReference type="AlphaFoldDB" id="A0A401ZHM1"/>
<dbReference type="InterPro" id="IPR001753">
    <property type="entry name" value="Enoyl-CoA_hydra/iso"/>
</dbReference>
<dbReference type="SUPFAM" id="SSF52096">
    <property type="entry name" value="ClpP/crotonase"/>
    <property type="match status" value="1"/>
</dbReference>
<keyword evidence="3" id="KW-1185">Reference proteome</keyword>
<organism evidence="2 3">
    <name type="scientific">Dictyobacter aurantiacus</name>
    <dbReference type="NCBI Taxonomy" id="1936993"/>
    <lineage>
        <taxon>Bacteria</taxon>
        <taxon>Bacillati</taxon>
        <taxon>Chloroflexota</taxon>
        <taxon>Ktedonobacteria</taxon>
        <taxon>Ktedonobacterales</taxon>
        <taxon>Dictyobacteraceae</taxon>
        <taxon>Dictyobacter</taxon>
    </lineage>
</organism>
<protein>
    <submittedName>
        <fullName evidence="2">Enoyl-CoA hydratase</fullName>
    </submittedName>
</protein>
<dbReference type="RefSeq" id="WP_126597328.1">
    <property type="nucleotide sequence ID" value="NZ_BIFQ01000001.1"/>
</dbReference>
<dbReference type="InterPro" id="IPR029045">
    <property type="entry name" value="ClpP/crotonase-like_dom_sf"/>
</dbReference>
<dbReference type="CDD" id="cd06558">
    <property type="entry name" value="crotonase-like"/>
    <property type="match status" value="1"/>
</dbReference>
<accession>A0A401ZHM1</accession>
<sequence>MRSDFQHVLVRRESGVLTIVMNRPQVLNAINDLMVQELIEIVEETARDGEIRCVVLTGAGRAFGAGQDLSVFASTPADEYGSAVREHLQAYHRLIMGIQQLPQPVIAAIHGVATGVSLNIALACDLRIAAGDARISEAFARIGLVPDGGGAYFLTRLLGSAKALELALLAEEISGVEAERIGLVNKCVPLSELEKAVSALARRLAAGPTRTYGLIKQLFHASQDQDLVAVLQLEGEFQSRAVKTADHREGVQAFLQKRPPRYSGK</sequence>
<proteinExistence type="inferred from homology"/>
<dbReference type="Gene3D" id="3.90.226.10">
    <property type="entry name" value="2-enoyl-CoA Hydratase, Chain A, domain 1"/>
    <property type="match status" value="1"/>
</dbReference>
<dbReference type="EMBL" id="BIFQ01000001">
    <property type="protein sequence ID" value="GCE06380.1"/>
    <property type="molecule type" value="Genomic_DNA"/>
</dbReference>
<comment type="similarity">
    <text evidence="1">Belongs to the enoyl-CoA hydratase/isomerase family.</text>
</comment>
<dbReference type="Proteomes" id="UP000287224">
    <property type="component" value="Unassembled WGS sequence"/>
</dbReference>
<dbReference type="PANTHER" id="PTHR43459">
    <property type="entry name" value="ENOYL-COA HYDRATASE"/>
    <property type="match status" value="1"/>
</dbReference>
<dbReference type="OrthoDB" id="9777977at2"/>
<gene>
    <name evidence="2" type="ORF">KDAU_37090</name>
</gene>
<dbReference type="Gene3D" id="1.10.12.10">
    <property type="entry name" value="Lyase 2-enoyl-coa Hydratase, Chain A, domain 2"/>
    <property type="match status" value="1"/>
</dbReference>
<dbReference type="GO" id="GO:0003824">
    <property type="term" value="F:catalytic activity"/>
    <property type="evidence" value="ECO:0007669"/>
    <property type="project" value="UniProtKB-ARBA"/>
</dbReference>
<evidence type="ECO:0000313" key="3">
    <source>
        <dbReference type="Proteomes" id="UP000287224"/>
    </source>
</evidence>
<comment type="caution">
    <text evidence="2">The sequence shown here is derived from an EMBL/GenBank/DDBJ whole genome shotgun (WGS) entry which is preliminary data.</text>
</comment>
<reference evidence="3" key="1">
    <citation type="submission" date="2018-12" db="EMBL/GenBank/DDBJ databases">
        <title>Tengunoibacter tsumagoiensis gen. nov., sp. nov., Dictyobacter kobayashii sp. nov., D. alpinus sp. nov., and D. joshuensis sp. nov. and description of Dictyobacteraceae fam. nov. within the order Ktedonobacterales isolated from Tengu-no-mugimeshi.</title>
        <authorList>
            <person name="Wang C.M."/>
            <person name="Zheng Y."/>
            <person name="Sakai Y."/>
            <person name="Toyoda A."/>
            <person name="Minakuchi Y."/>
            <person name="Abe K."/>
            <person name="Yokota A."/>
            <person name="Yabe S."/>
        </authorList>
    </citation>
    <scope>NUCLEOTIDE SEQUENCE [LARGE SCALE GENOMIC DNA]</scope>
    <source>
        <strain evidence="3">S-27</strain>
    </source>
</reference>
<dbReference type="InterPro" id="IPR014748">
    <property type="entry name" value="Enoyl-CoA_hydra_C"/>
</dbReference>
<dbReference type="Pfam" id="PF00378">
    <property type="entry name" value="ECH_1"/>
    <property type="match status" value="1"/>
</dbReference>
<evidence type="ECO:0000256" key="1">
    <source>
        <dbReference type="ARBA" id="ARBA00005254"/>
    </source>
</evidence>
<evidence type="ECO:0000313" key="2">
    <source>
        <dbReference type="EMBL" id="GCE06380.1"/>
    </source>
</evidence>